<dbReference type="AlphaFoldDB" id="M3EMZ3"/>
<name>M3EMZ3_9LEPT</name>
<dbReference type="EMBL" id="AHOR02000023">
    <property type="protein sequence ID" value="EMF82428.1"/>
    <property type="molecule type" value="Genomic_DNA"/>
</dbReference>
<proteinExistence type="predicted"/>
<sequence>MFSIAITECVSKKIRLLGTLYGTYSSNRSAYKELTVNEDHTEKFTLDFRHDFVIR</sequence>
<evidence type="ECO:0000313" key="1">
    <source>
        <dbReference type="EMBL" id="EMF82428.1"/>
    </source>
</evidence>
<accession>M3EMZ3</accession>
<reference evidence="1 2" key="1">
    <citation type="submission" date="2013-01" db="EMBL/GenBank/DDBJ databases">
        <authorList>
            <person name="Harkins D.M."/>
            <person name="Durkin A.S."/>
            <person name="Brinkac L.M."/>
            <person name="Haft D.H."/>
            <person name="Selengut J.D."/>
            <person name="Sanka R."/>
            <person name="DePew J."/>
            <person name="Purushe J."/>
            <person name="Tulsiani S.M."/>
            <person name="Graham G.C."/>
            <person name="Burns M.-A."/>
            <person name="Dohnt M.F."/>
            <person name="Smythe L.D."/>
            <person name="McKay D.B."/>
            <person name="Craig S.B."/>
            <person name="Vinetz J.M."/>
            <person name="Sutton G.G."/>
            <person name="Nierman W.C."/>
            <person name="Fouts D.E."/>
        </authorList>
    </citation>
    <scope>NUCLEOTIDE SEQUENCE [LARGE SCALE GENOMIC DNA]</scope>
    <source>
        <strain evidence="1 2">LT2116</strain>
    </source>
</reference>
<evidence type="ECO:0000313" key="2">
    <source>
        <dbReference type="Proteomes" id="UP000011770"/>
    </source>
</evidence>
<organism evidence="1 2">
    <name type="scientific">Leptospira weilii serovar Topaz str. LT2116</name>
    <dbReference type="NCBI Taxonomy" id="1088540"/>
    <lineage>
        <taxon>Bacteria</taxon>
        <taxon>Pseudomonadati</taxon>
        <taxon>Spirochaetota</taxon>
        <taxon>Spirochaetia</taxon>
        <taxon>Leptospirales</taxon>
        <taxon>Leptospiraceae</taxon>
        <taxon>Leptospira</taxon>
    </lineage>
</organism>
<gene>
    <name evidence="1" type="ORF">LEP1GSC188_4750</name>
</gene>
<comment type="caution">
    <text evidence="1">The sequence shown here is derived from an EMBL/GenBank/DDBJ whole genome shotgun (WGS) entry which is preliminary data.</text>
</comment>
<dbReference type="Proteomes" id="UP000011770">
    <property type="component" value="Unassembled WGS sequence"/>
</dbReference>
<protein>
    <submittedName>
        <fullName evidence="1">Uncharacterized protein</fullName>
    </submittedName>
</protein>